<gene>
    <name evidence="1" type="ORF">SAMD00020551_3719</name>
</gene>
<organism evidence="1 2">
    <name type="scientific">Mesobacillus selenatarsenatis (strain DSM 18680 / JCM 14380 / FERM P-15431 / SF-1)</name>
    <dbReference type="NCBI Taxonomy" id="1321606"/>
    <lineage>
        <taxon>Bacteria</taxon>
        <taxon>Bacillati</taxon>
        <taxon>Bacillota</taxon>
        <taxon>Bacilli</taxon>
        <taxon>Bacillales</taxon>
        <taxon>Bacillaceae</taxon>
        <taxon>Mesobacillus</taxon>
    </lineage>
</organism>
<name>A0A0A8X957_MESS1</name>
<dbReference type="EMBL" id="BASE01000088">
    <property type="protein sequence ID" value="GAM15562.1"/>
    <property type="molecule type" value="Genomic_DNA"/>
</dbReference>
<keyword evidence="2" id="KW-1185">Reference proteome</keyword>
<dbReference type="STRING" id="1321606.SAMD00020551_3719"/>
<dbReference type="PANTHER" id="PTHR36441">
    <property type="entry name" value="HYPOTHETICAL CYTOSOLIC PROTEIN"/>
    <property type="match status" value="1"/>
</dbReference>
<dbReference type="Gene3D" id="3.30.70.1120">
    <property type="entry name" value="TT1725-like"/>
    <property type="match status" value="1"/>
</dbReference>
<dbReference type="SUPFAM" id="SSF103007">
    <property type="entry name" value="Hypothetical protein TT1725"/>
    <property type="match status" value="1"/>
</dbReference>
<evidence type="ECO:0000313" key="2">
    <source>
        <dbReference type="Proteomes" id="UP000031014"/>
    </source>
</evidence>
<sequence length="93" mass="10639">MVVGLAACECIIYDAHSLKEKRAVLQRIITRLKQKYNISVSEVDHHDVWQRTTIAVAAVSASKVSTERELQNALKMIDSFPEIERTITEIEWL</sequence>
<dbReference type="InterPro" id="IPR007546">
    <property type="entry name" value="DUF503"/>
</dbReference>
<accession>A0A0A8X957</accession>
<comment type="caution">
    <text evidence="1">The sequence shown here is derived from an EMBL/GenBank/DDBJ whole genome shotgun (WGS) entry which is preliminary data.</text>
</comment>
<protein>
    <submittedName>
        <fullName evidence="1">YlxP-like protein</fullName>
    </submittedName>
</protein>
<dbReference type="Proteomes" id="UP000031014">
    <property type="component" value="Unassembled WGS sequence"/>
</dbReference>
<dbReference type="PANTHER" id="PTHR36441:SF1">
    <property type="entry name" value="DUF503 DOMAIN-CONTAINING PROTEIN"/>
    <property type="match status" value="1"/>
</dbReference>
<proteinExistence type="predicted"/>
<dbReference type="AlphaFoldDB" id="A0A0A8X957"/>
<dbReference type="OrthoDB" id="9809023at2"/>
<dbReference type="RefSeq" id="WP_041967211.1">
    <property type="nucleotide sequence ID" value="NZ_BASE01000088.1"/>
</dbReference>
<reference evidence="1 2" key="1">
    <citation type="submission" date="2013-06" db="EMBL/GenBank/DDBJ databases">
        <title>Whole genome shotgun sequence of Bacillus selenatarsenatis SF-1.</title>
        <authorList>
            <person name="Kuroda M."/>
            <person name="Sei K."/>
            <person name="Yamashita M."/>
            <person name="Ike M."/>
        </authorList>
    </citation>
    <scope>NUCLEOTIDE SEQUENCE [LARGE SCALE GENOMIC DNA]</scope>
    <source>
        <strain evidence="1 2">SF-1</strain>
    </source>
</reference>
<dbReference type="Pfam" id="PF04456">
    <property type="entry name" value="DUF503"/>
    <property type="match status" value="1"/>
</dbReference>
<evidence type="ECO:0000313" key="1">
    <source>
        <dbReference type="EMBL" id="GAM15562.1"/>
    </source>
</evidence>
<dbReference type="InterPro" id="IPR036746">
    <property type="entry name" value="TT1725-like_sf"/>
</dbReference>